<keyword evidence="1" id="KW-1133">Transmembrane helix</keyword>
<feature type="transmembrane region" description="Helical" evidence="1">
    <location>
        <begin position="87"/>
        <end position="104"/>
    </location>
</feature>
<dbReference type="EMBL" id="CP121196">
    <property type="protein sequence ID" value="XBH15859.1"/>
    <property type="molecule type" value="Genomic_DNA"/>
</dbReference>
<proteinExistence type="predicted"/>
<name>A0AAU7DDF7_9BACT</name>
<protein>
    <recommendedName>
        <fullName evidence="3">Nickel/cobalt efflux system</fullName>
    </recommendedName>
</protein>
<evidence type="ECO:0000256" key="1">
    <source>
        <dbReference type="SAM" id="Phobius"/>
    </source>
</evidence>
<keyword evidence="1" id="KW-0472">Membrane</keyword>
<evidence type="ECO:0008006" key="3">
    <source>
        <dbReference type="Google" id="ProtNLM"/>
    </source>
</evidence>
<dbReference type="PANTHER" id="PTHR33876:SF4">
    <property type="entry name" value="CHLOROPLAST PROTEIN FOR GROWTH AND FERTILITY 2"/>
    <property type="match status" value="1"/>
</dbReference>
<organism evidence="2">
    <name type="scientific">Telmatobacter sp. DSM 110680</name>
    <dbReference type="NCBI Taxonomy" id="3036704"/>
    <lineage>
        <taxon>Bacteria</taxon>
        <taxon>Pseudomonadati</taxon>
        <taxon>Acidobacteriota</taxon>
        <taxon>Terriglobia</taxon>
        <taxon>Terriglobales</taxon>
        <taxon>Acidobacteriaceae</taxon>
        <taxon>Telmatobacter</taxon>
    </lineage>
</organism>
<dbReference type="PANTHER" id="PTHR33876">
    <property type="entry name" value="UNNAMED PRODUCT"/>
    <property type="match status" value="1"/>
</dbReference>
<feature type="transmembrane region" description="Helical" evidence="1">
    <location>
        <begin position="156"/>
        <end position="179"/>
    </location>
</feature>
<gene>
    <name evidence="2" type="ORF">P8935_14920</name>
</gene>
<dbReference type="InterPro" id="IPR052776">
    <property type="entry name" value="Chloro_ReproSupport/MetalTrans"/>
</dbReference>
<keyword evidence="1" id="KW-0812">Transmembrane</keyword>
<evidence type="ECO:0000313" key="2">
    <source>
        <dbReference type="EMBL" id="XBH15859.1"/>
    </source>
</evidence>
<feature type="transmembrane region" description="Helical" evidence="1">
    <location>
        <begin position="54"/>
        <end position="75"/>
    </location>
</feature>
<accession>A0AAU7DDF7</accession>
<reference evidence="2" key="1">
    <citation type="submission" date="2023-03" db="EMBL/GenBank/DDBJ databases">
        <title>Edaphobacter sp.</title>
        <authorList>
            <person name="Huber K.J."/>
            <person name="Papendorf J."/>
            <person name="Pilke C."/>
            <person name="Bunk B."/>
            <person name="Sproeer C."/>
            <person name="Pester M."/>
        </authorList>
    </citation>
    <scope>NUCLEOTIDE SEQUENCE</scope>
    <source>
        <strain evidence="2">DSM 110680</strain>
    </source>
</reference>
<dbReference type="RefSeq" id="WP_348261092.1">
    <property type="nucleotide sequence ID" value="NZ_CP121196.1"/>
</dbReference>
<feature type="transmembrane region" description="Helical" evidence="1">
    <location>
        <begin position="227"/>
        <end position="247"/>
    </location>
</feature>
<sequence>MTPIWSDWKLMAALGSCLVLGLRHGFDYDHLAAISDITAVQKNWRSGLRLGMTYALGHAFTVVALGIMVLQLHMGLPQGLDHWTERLIGLTLIVLGIGVVAGILRKDAHGHRHSRIESRLAIAINGVLWMAWRVRRIWNREAPRPERFQWMYTGKSVFLIGVLHGVGAETPSQLALFFLTANLGGASRGMMGLAAFAFGLVAMNALMTASIGGAFNAGGHHSRLYHVIAWTGAVYSCVIGLVFLFGISDRLPALG</sequence>
<dbReference type="AlphaFoldDB" id="A0AAU7DDF7"/>
<feature type="transmembrane region" description="Helical" evidence="1">
    <location>
        <begin position="191"/>
        <end position="215"/>
    </location>
</feature>